<accession>A0A5E4YTF2</accession>
<reference evidence="2 3" key="1">
    <citation type="submission" date="2019-08" db="EMBL/GenBank/DDBJ databases">
        <authorList>
            <person name="Peeters C."/>
        </authorList>
    </citation>
    <scope>NUCLEOTIDE SEQUENCE [LARGE SCALE GENOMIC DNA]</scope>
    <source>
        <strain evidence="2 3">LMG 31115</strain>
    </source>
</reference>
<dbReference type="Proteomes" id="UP000333828">
    <property type="component" value="Unassembled WGS sequence"/>
</dbReference>
<organism evidence="2 3">
    <name type="scientific">Pandoraea iniqua</name>
    <dbReference type="NCBI Taxonomy" id="2508288"/>
    <lineage>
        <taxon>Bacteria</taxon>
        <taxon>Pseudomonadati</taxon>
        <taxon>Pseudomonadota</taxon>
        <taxon>Betaproteobacteria</taxon>
        <taxon>Burkholderiales</taxon>
        <taxon>Burkholderiaceae</taxon>
        <taxon>Pandoraea</taxon>
    </lineage>
</organism>
<evidence type="ECO:0000313" key="2">
    <source>
        <dbReference type="EMBL" id="VVE52076.1"/>
    </source>
</evidence>
<feature type="region of interest" description="Disordered" evidence="1">
    <location>
        <begin position="13"/>
        <end position="37"/>
    </location>
</feature>
<dbReference type="AlphaFoldDB" id="A0A5E4YTF2"/>
<name>A0A5E4YTF2_9BURK</name>
<proteinExistence type="predicted"/>
<evidence type="ECO:0000313" key="3">
    <source>
        <dbReference type="Proteomes" id="UP000333828"/>
    </source>
</evidence>
<evidence type="ECO:0000256" key="1">
    <source>
        <dbReference type="SAM" id="MobiDB-lite"/>
    </source>
</evidence>
<sequence length="37" mass="4041">MFWVIDDRCGDGKRGDNIATTNTGRIQHDAGMTPAYG</sequence>
<gene>
    <name evidence="2" type="ORF">PIN31115_04733</name>
</gene>
<dbReference type="EMBL" id="CABPSI010000006">
    <property type="protein sequence ID" value="VVE52076.1"/>
    <property type="molecule type" value="Genomic_DNA"/>
</dbReference>
<protein>
    <submittedName>
        <fullName evidence="2">Uncharacterized protein</fullName>
    </submittedName>
</protein>
<keyword evidence="3" id="KW-1185">Reference proteome</keyword>